<dbReference type="AlphaFoldDB" id="A0A075FW79"/>
<name>A0A075FW79_9ARCH</name>
<reference evidence="1" key="1">
    <citation type="journal article" date="2014" name="Genome Biol. Evol.">
        <title>Pangenome evidence for extensive interdomain horizontal transfer affecting lineage core and shell genes in uncultured planktonic thaumarchaeota and euryarchaeota.</title>
        <authorList>
            <person name="Deschamps P."/>
            <person name="Zivanovic Y."/>
            <person name="Moreira D."/>
            <person name="Rodriguez-Valera F."/>
            <person name="Lopez-Garcia P."/>
        </authorList>
    </citation>
    <scope>NUCLEOTIDE SEQUENCE</scope>
</reference>
<organism evidence="1">
    <name type="scientific">uncultured marine thaumarchaeote AD1000_71_B04</name>
    <dbReference type="NCBI Taxonomy" id="1455936"/>
    <lineage>
        <taxon>Archaea</taxon>
        <taxon>Nitrososphaerota</taxon>
        <taxon>environmental samples</taxon>
    </lineage>
</organism>
<proteinExistence type="predicted"/>
<evidence type="ECO:0000313" key="1">
    <source>
        <dbReference type="EMBL" id="AIE95930.1"/>
    </source>
</evidence>
<sequence>MKGILPKPTLLELDEYDINQRVIEALTTTCSHAVLFSIVNVEKDAVEIANELQISLSSTYKALTNLEKLSLVEIQMFKITDDGKKIKMYRSMIKKADISINENNSEVILYPNNY</sequence>
<protein>
    <recommendedName>
        <fullName evidence="2">Transcriptional regulator</fullName>
    </recommendedName>
</protein>
<evidence type="ECO:0008006" key="2">
    <source>
        <dbReference type="Google" id="ProtNLM"/>
    </source>
</evidence>
<dbReference type="SUPFAM" id="SSF46785">
    <property type="entry name" value="Winged helix' DNA-binding domain"/>
    <property type="match status" value="1"/>
</dbReference>
<dbReference type="EMBL" id="KF900465">
    <property type="protein sequence ID" value="AIE95930.1"/>
    <property type="molecule type" value="Genomic_DNA"/>
</dbReference>
<accession>A0A075FW79</accession>
<dbReference type="InterPro" id="IPR036390">
    <property type="entry name" value="WH_DNA-bd_sf"/>
</dbReference>